<comment type="subcellular location">
    <subcellularLocation>
        <location evidence="1">Cell projection</location>
        <location evidence="1">Cilium</location>
    </subcellularLocation>
    <subcellularLocation>
        <location evidence="2">Cytoplasm</location>
        <location evidence="2">Cytoskeleton</location>
    </subcellularLocation>
</comment>
<dbReference type="PROSITE" id="PS51665">
    <property type="entry name" value="ENKURIN"/>
    <property type="match status" value="1"/>
</dbReference>
<organism evidence="7 8">
    <name type="scientific">Skeletonema marinoi</name>
    <dbReference type="NCBI Taxonomy" id="267567"/>
    <lineage>
        <taxon>Eukaryota</taxon>
        <taxon>Sar</taxon>
        <taxon>Stramenopiles</taxon>
        <taxon>Ochrophyta</taxon>
        <taxon>Bacillariophyta</taxon>
        <taxon>Coscinodiscophyceae</taxon>
        <taxon>Thalassiosirophycidae</taxon>
        <taxon>Thalassiosirales</taxon>
        <taxon>Skeletonemataceae</taxon>
        <taxon>Skeletonema</taxon>
        <taxon>Skeletonema marinoi-dohrnii complex</taxon>
    </lineage>
</organism>
<evidence type="ECO:0000313" key="8">
    <source>
        <dbReference type="Proteomes" id="UP001224775"/>
    </source>
</evidence>
<keyword evidence="4" id="KW-0206">Cytoskeleton</keyword>
<dbReference type="PANTHER" id="PTHR21490">
    <property type="entry name" value="ENKURIN-RELATED"/>
    <property type="match status" value="1"/>
</dbReference>
<dbReference type="InterPro" id="IPR052102">
    <property type="entry name" value="Enkurin_domain-protein"/>
</dbReference>
<accession>A0AAD8YLZ9</accession>
<evidence type="ECO:0000313" key="7">
    <source>
        <dbReference type="EMBL" id="KAK1747742.1"/>
    </source>
</evidence>
<dbReference type="GO" id="GO:0005856">
    <property type="term" value="C:cytoskeleton"/>
    <property type="evidence" value="ECO:0007669"/>
    <property type="project" value="UniProtKB-SubCell"/>
</dbReference>
<keyword evidence="3" id="KW-0963">Cytoplasm</keyword>
<keyword evidence="5" id="KW-0966">Cell projection</keyword>
<reference evidence="7" key="1">
    <citation type="submission" date="2023-06" db="EMBL/GenBank/DDBJ databases">
        <title>Survivors Of The Sea: Transcriptome response of Skeletonema marinoi to long-term dormancy.</title>
        <authorList>
            <person name="Pinder M.I.M."/>
            <person name="Kourtchenko O."/>
            <person name="Robertson E.K."/>
            <person name="Larsson T."/>
            <person name="Maumus F."/>
            <person name="Osuna-Cruz C.M."/>
            <person name="Vancaester E."/>
            <person name="Stenow R."/>
            <person name="Vandepoele K."/>
            <person name="Ploug H."/>
            <person name="Bruchert V."/>
            <person name="Godhe A."/>
            <person name="Topel M."/>
        </authorList>
    </citation>
    <scope>NUCLEOTIDE SEQUENCE</scope>
    <source>
        <strain evidence="7">R05AC</strain>
    </source>
</reference>
<dbReference type="GO" id="GO:0005516">
    <property type="term" value="F:calmodulin binding"/>
    <property type="evidence" value="ECO:0007669"/>
    <property type="project" value="TreeGrafter"/>
</dbReference>
<dbReference type="Proteomes" id="UP001224775">
    <property type="component" value="Unassembled WGS sequence"/>
</dbReference>
<gene>
    <name evidence="7" type="ORF">QTG54_001705</name>
</gene>
<evidence type="ECO:0000256" key="1">
    <source>
        <dbReference type="ARBA" id="ARBA00004138"/>
    </source>
</evidence>
<keyword evidence="8" id="KW-1185">Reference proteome</keyword>
<sequence>MSECIYNFVEQSQPKKVKKPIYRSKYDPNGPLIGSTLGMHGTTAIDGRGFHSLKQNHVVISSFGRESEAPNPKTFLRKGTREHRNEENIPSVDHHDCNKVCLKPPVPTRNDKAMMGLETTRKKNYITSNALEAIRGQPKKRKGDEPRYTQREDYGKVPAYLANVKAEIENEKALVEMYVAEQNGNPSEEDDHAEMMDEGERRELINKLKQRWDTVNASYHKMAHKAVFDTPSEVKRKASQEDELKQLENDIEMLSRDGPIFIKQ</sequence>
<evidence type="ECO:0000256" key="5">
    <source>
        <dbReference type="ARBA" id="ARBA00023273"/>
    </source>
</evidence>
<evidence type="ECO:0000259" key="6">
    <source>
        <dbReference type="PROSITE" id="PS51665"/>
    </source>
</evidence>
<dbReference type="GO" id="GO:0005929">
    <property type="term" value="C:cilium"/>
    <property type="evidence" value="ECO:0007669"/>
    <property type="project" value="UniProtKB-SubCell"/>
</dbReference>
<comment type="caution">
    <text evidence="7">The sequence shown here is derived from an EMBL/GenBank/DDBJ whole genome shotgun (WGS) entry which is preliminary data.</text>
</comment>
<name>A0AAD8YLZ9_9STRA</name>
<feature type="domain" description="Enkurin" evidence="6">
    <location>
        <begin position="168"/>
        <end position="262"/>
    </location>
</feature>
<dbReference type="Pfam" id="PF13864">
    <property type="entry name" value="Enkurin"/>
    <property type="match status" value="1"/>
</dbReference>
<evidence type="ECO:0000256" key="2">
    <source>
        <dbReference type="ARBA" id="ARBA00004245"/>
    </source>
</evidence>
<dbReference type="InterPro" id="IPR027012">
    <property type="entry name" value="Enkurin_dom"/>
</dbReference>
<dbReference type="AlphaFoldDB" id="A0AAD8YLZ9"/>
<protein>
    <submittedName>
        <fullName evidence="7">Enkurin domain-containing protein</fullName>
    </submittedName>
</protein>
<evidence type="ECO:0000256" key="4">
    <source>
        <dbReference type="ARBA" id="ARBA00023212"/>
    </source>
</evidence>
<dbReference type="PANTHER" id="PTHR21490:SF0">
    <property type="entry name" value="ENKURIN"/>
    <property type="match status" value="1"/>
</dbReference>
<evidence type="ECO:0000256" key="3">
    <source>
        <dbReference type="ARBA" id="ARBA00022490"/>
    </source>
</evidence>
<proteinExistence type="predicted"/>
<dbReference type="EMBL" id="JATAAI010000002">
    <property type="protein sequence ID" value="KAK1747742.1"/>
    <property type="molecule type" value="Genomic_DNA"/>
</dbReference>